<feature type="domain" description="Hemerythrin-like" evidence="4">
    <location>
        <begin position="10"/>
        <end position="126"/>
    </location>
</feature>
<keyword evidence="6" id="KW-1185">Reference proteome</keyword>
<sequence length="130" mass="15894">MYEFKEEFKTGIDQIDQEHKRLFEIADQIYELKNKEFVHDKYDEIRSILEELRDYTDTHFAHEEAYMESIGYKNMFMQKVQHDVLRRQMAEWNLDSIDEHQEETIDEILSIVTDWLVDHILTYDKQIGTK</sequence>
<dbReference type="InterPro" id="IPR035938">
    <property type="entry name" value="Hemerythrin-like_sf"/>
</dbReference>
<dbReference type="Pfam" id="PF01814">
    <property type="entry name" value="Hemerythrin"/>
    <property type="match status" value="1"/>
</dbReference>
<dbReference type="InterPro" id="IPR012827">
    <property type="entry name" value="Hemerythrin_metal-bd"/>
</dbReference>
<evidence type="ECO:0000256" key="2">
    <source>
        <dbReference type="ARBA" id="ARBA00022723"/>
    </source>
</evidence>
<evidence type="ECO:0000313" key="5">
    <source>
        <dbReference type="EMBL" id="MBC8561522.1"/>
    </source>
</evidence>
<protein>
    <submittedName>
        <fullName evidence="5">Hemerythrin family protein</fullName>
    </submittedName>
</protein>
<comment type="similarity">
    <text evidence="1">Belongs to the hemerythrin family.</text>
</comment>
<reference evidence="5 6" key="1">
    <citation type="submission" date="2020-08" db="EMBL/GenBank/DDBJ databases">
        <title>Genome public.</title>
        <authorList>
            <person name="Liu C."/>
            <person name="Sun Q."/>
        </authorList>
    </citation>
    <scope>NUCLEOTIDE SEQUENCE [LARGE SCALE GENOMIC DNA]</scope>
    <source>
        <strain evidence="5 6">NSJ-37</strain>
    </source>
</reference>
<dbReference type="InterPro" id="IPR050669">
    <property type="entry name" value="Hemerythrin"/>
</dbReference>
<keyword evidence="3" id="KW-0408">Iron</keyword>
<evidence type="ECO:0000313" key="6">
    <source>
        <dbReference type="Proteomes" id="UP000606193"/>
    </source>
</evidence>
<dbReference type="Proteomes" id="UP000606193">
    <property type="component" value="Unassembled WGS sequence"/>
</dbReference>
<organism evidence="5 6">
    <name type="scientific">Jutongia huaianensis</name>
    <dbReference type="NCBI Taxonomy" id="2763668"/>
    <lineage>
        <taxon>Bacteria</taxon>
        <taxon>Bacillati</taxon>
        <taxon>Bacillota</taxon>
        <taxon>Clostridia</taxon>
        <taxon>Lachnospirales</taxon>
        <taxon>Lachnospiraceae</taxon>
        <taxon>Jutongia</taxon>
    </lineage>
</organism>
<dbReference type="NCBIfam" id="TIGR02481">
    <property type="entry name" value="hemeryth_dom"/>
    <property type="match status" value="1"/>
</dbReference>
<dbReference type="PANTHER" id="PTHR37164:SF1">
    <property type="entry name" value="BACTERIOHEMERYTHRIN"/>
    <property type="match status" value="1"/>
</dbReference>
<dbReference type="InterPro" id="IPR012312">
    <property type="entry name" value="Hemerythrin-like"/>
</dbReference>
<evidence type="ECO:0000256" key="3">
    <source>
        <dbReference type="ARBA" id="ARBA00023004"/>
    </source>
</evidence>
<evidence type="ECO:0000256" key="1">
    <source>
        <dbReference type="ARBA" id="ARBA00010587"/>
    </source>
</evidence>
<dbReference type="SUPFAM" id="SSF47188">
    <property type="entry name" value="Hemerythrin-like"/>
    <property type="match status" value="1"/>
</dbReference>
<dbReference type="PANTHER" id="PTHR37164">
    <property type="entry name" value="BACTERIOHEMERYTHRIN"/>
    <property type="match status" value="1"/>
</dbReference>
<dbReference type="NCBIfam" id="NF033749">
    <property type="entry name" value="bact_hemeryth"/>
    <property type="match status" value="1"/>
</dbReference>
<dbReference type="Gene3D" id="1.20.120.50">
    <property type="entry name" value="Hemerythrin-like"/>
    <property type="match status" value="1"/>
</dbReference>
<gene>
    <name evidence="5" type="ORF">H8704_02575</name>
</gene>
<dbReference type="RefSeq" id="WP_249297204.1">
    <property type="nucleotide sequence ID" value="NZ_JACRSX010000002.1"/>
</dbReference>
<proteinExistence type="inferred from homology"/>
<accession>A0ABR7MYR0</accession>
<comment type="caution">
    <text evidence="5">The sequence shown here is derived from an EMBL/GenBank/DDBJ whole genome shotgun (WGS) entry which is preliminary data.</text>
</comment>
<keyword evidence="2" id="KW-0479">Metal-binding</keyword>
<dbReference type="EMBL" id="JACRSX010000002">
    <property type="protein sequence ID" value="MBC8561522.1"/>
    <property type="molecule type" value="Genomic_DNA"/>
</dbReference>
<dbReference type="CDD" id="cd12107">
    <property type="entry name" value="Hemerythrin"/>
    <property type="match status" value="1"/>
</dbReference>
<evidence type="ECO:0000259" key="4">
    <source>
        <dbReference type="Pfam" id="PF01814"/>
    </source>
</evidence>
<name>A0ABR7MYR0_9FIRM</name>